<dbReference type="GO" id="GO:0005737">
    <property type="term" value="C:cytoplasm"/>
    <property type="evidence" value="ECO:0007669"/>
    <property type="project" value="TreeGrafter"/>
</dbReference>
<accession>A0A2I0WN29</accession>
<dbReference type="InterPro" id="IPR057397">
    <property type="entry name" value="HEAT_5MP1_2"/>
</dbReference>
<dbReference type="FunFam" id="1.25.40.180:FF:000028">
    <property type="entry name" value="ARM repeat superfamily protein"/>
    <property type="match status" value="1"/>
</dbReference>
<name>A0A2I0WN29_9ASPA</name>
<dbReference type="CDD" id="cd11560">
    <property type="entry name" value="W2_eIF5C_like"/>
    <property type="match status" value="1"/>
</dbReference>
<comment type="similarity">
    <text evidence="1">Belongs to the BZW family.</text>
</comment>
<feature type="domain" description="W2" evidence="2">
    <location>
        <begin position="119"/>
        <end position="284"/>
    </location>
</feature>
<keyword evidence="4" id="KW-1185">Reference proteome</keyword>
<dbReference type="InterPro" id="IPR003307">
    <property type="entry name" value="W2_domain"/>
</dbReference>
<dbReference type="InterPro" id="IPR051245">
    <property type="entry name" value="eIF5-mimic_regulator"/>
</dbReference>
<evidence type="ECO:0000259" key="2">
    <source>
        <dbReference type="PROSITE" id="PS51363"/>
    </source>
</evidence>
<dbReference type="Gene3D" id="1.25.40.180">
    <property type="match status" value="1"/>
</dbReference>
<sequence length="284" mass="33023">MRRFLQCLELFEENERKKLAIFTALTFSQKLSGLPPETVFQPLLKDNLVAKGLVLSFITDFFKEYLKDSNIDDLIALLKKGKMEDNILEFFPTAKRNAEGFSEHFTKEGLSSLVEYNQKKIFDVKLKEMKSALKTQIEEETDISEVIEAMKLQVRDSNMPDIEVVRLLWDVLMDAVQWSGKNQQQNANAALRQVKTWAELLNAFCTSGKLELELIYKVQVQCYEDAKLMKIFPEIIRSLYDQDVLAEDTILLWFRKGSNPKGRQTFVKSLEPFVKWLEEAEEEE</sequence>
<dbReference type="STRING" id="906689.A0A2I0WN29"/>
<keyword evidence="3" id="KW-0648">Protein biosynthesis</keyword>
<protein>
    <submittedName>
        <fullName evidence="3">Eukaryotic translation initiation factor 5</fullName>
    </submittedName>
</protein>
<dbReference type="PANTHER" id="PTHR14208">
    <property type="entry name" value="BASIC LEUCINE ZIPPER AND W2 DOMAIN-CONTAINING PROTEIN"/>
    <property type="match status" value="1"/>
</dbReference>
<dbReference type="SUPFAM" id="SSF48371">
    <property type="entry name" value="ARM repeat"/>
    <property type="match status" value="1"/>
</dbReference>
<dbReference type="GO" id="GO:0003743">
    <property type="term" value="F:translation initiation factor activity"/>
    <property type="evidence" value="ECO:0007669"/>
    <property type="project" value="UniProtKB-KW"/>
</dbReference>
<dbReference type="AlphaFoldDB" id="A0A2I0WN29"/>
<dbReference type="EMBL" id="KZ502537">
    <property type="protein sequence ID" value="PKU77056.1"/>
    <property type="molecule type" value="Genomic_DNA"/>
</dbReference>
<dbReference type="OrthoDB" id="1727522at2759"/>
<dbReference type="Pfam" id="PF25504">
    <property type="entry name" value="HEAT_5MP1_2"/>
    <property type="match status" value="1"/>
</dbReference>
<dbReference type="Proteomes" id="UP000233837">
    <property type="component" value="Unassembled WGS sequence"/>
</dbReference>
<dbReference type="SMART" id="SM00515">
    <property type="entry name" value="eIF5C"/>
    <property type="match status" value="1"/>
</dbReference>
<gene>
    <name evidence="3" type="primary">EIF5</name>
    <name evidence="3" type="ORF">MA16_Dca001662</name>
</gene>
<dbReference type="InterPro" id="IPR016024">
    <property type="entry name" value="ARM-type_fold"/>
</dbReference>
<keyword evidence="3" id="KW-0396">Initiation factor</keyword>
<evidence type="ECO:0000313" key="3">
    <source>
        <dbReference type="EMBL" id="PKU77056.1"/>
    </source>
</evidence>
<dbReference type="GO" id="GO:0016020">
    <property type="term" value="C:membrane"/>
    <property type="evidence" value="ECO:0007669"/>
    <property type="project" value="TreeGrafter"/>
</dbReference>
<dbReference type="InterPro" id="IPR043510">
    <property type="entry name" value="W2_5MP1/2"/>
</dbReference>
<proteinExistence type="inferred from homology"/>
<dbReference type="PANTHER" id="PTHR14208:SF2">
    <property type="entry name" value="PROTEIN KRASAVIETZ"/>
    <property type="match status" value="1"/>
</dbReference>
<reference evidence="3 4" key="2">
    <citation type="journal article" date="2017" name="Nature">
        <title>The Apostasia genome and the evolution of orchids.</title>
        <authorList>
            <person name="Zhang G.Q."/>
            <person name="Liu K.W."/>
            <person name="Li Z."/>
            <person name="Lohaus R."/>
            <person name="Hsiao Y.Y."/>
            <person name="Niu S.C."/>
            <person name="Wang J.Y."/>
            <person name="Lin Y.C."/>
            <person name="Xu Q."/>
            <person name="Chen L.J."/>
            <person name="Yoshida K."/>
            <person name="Fujiwara S."/>
            <person name="Wang Z.W."/>
            <person name="Zhang Y.Q."/>
            <person name="Mitsuda N."/>
            <person name="Wang M."/>
            <person name="Liu G.H."/>
            <person name="Pecoraro L."/>
            <person name="Huang H.X."/>
            <person name="Xiao X.J."/>
            <person name="Lin M."/>
            <person name="Wu X.Y."/>
            <person name="Wu W.L."/>
            <person name="Chen Y.Y."/>
            <person name="Chang S.B."/>
            <person name="Sakamoto S."/>
            <person name="Ohme-Takagi M."/>
            <person name="Yagi M."/>
            <person name="Zeng S.J."/>
            <person name="Shen C.Y."/>
            <person name="Yeh C.M."/>
            <person name="Luo Y.B."/>
            <person name="Tsai W.C."/>
            <person name="Van de Peer Y."/>
            <person name="Liu Z.J."/>
        </authorList>
    </citation>
    <scope>NUCLEOTIDE SEQUENCE [LARGE SCALE GENOMIC DNA]</scope>
    <source>
        <tissue evidence="3">The whole plant</tissue>
    </source>
</reference>
<evidence type="ECO:0000313" key="4">
    <source>
        <dbReference type="Proteomes" id="UP000233837"/>
    </source>
</evidence>
<organism evidence="3 4">
    <name type="scientific">Dendrobium catenatum</name>
    <dbReference type="NCBI Taxonomy" id="906689"/>
    <lineage>
        <taxon>Eukaryota</taxon>
        <taxon>Viridiplantae</taxon>
        <taxon>Streptophyta</taxon>
        <taxon>Embryophyta</taxon>
        <taxon>Tracheophyta</taxon>
        <taxon>Spermatophyta</taxon>
        <taxon>Magnoliopsida</taxon>
        <taxon>Liliopsida</taxon>
        <taxon>Asparagales</taxon>
        <taxon>Orchidaceae</taxon>
        <taxon>Epidendroideae</taxon>
        <taxon>Malaxideae</taxon>
        <taxon>Dendrobiinae</taxon>
        <taxon>Dendrobium</taxon>
    </lineage>
</organism>
<dbReference type="PROSITE" id="PS51363">
    <property type="entry name" value="W2"/>
    <property type="match status" value="1"/>
</dbReference>
<reference evidence="3 4" key="1">
    <citation type="journal article" date="2016" name="Sci. Rep.">
        <title>The Dendrobium catenatum Lindl. genome sequence provides insights into polysaccharide synthase, floral development and adaptive evolution.</title>
        <authorList>
            <person name="Zhang G.Q."/>
            <person name="Xu Q."/>
            <person name="Bian C."/>
            <person name="Tsai W.C."/>
            <person name="Yeh C.M."/>
            <person name="Liu K.W."/>
            <person name="Yoshida K."/>
            <person name="Zhang L.S."/>
            <person name="Chang S.B."/>
            <person name="Chen F."/>
            <person name="Shi Y."/>
            <person name="Su Y.Y."/>
            <person name="Zhang Y.Q."/>
            <person name="Chen L.J."/>
            <person name="Yin Y."/>
            <person name="Lin M."/>
            <person name="Huang H."/>
            <person name="Deng H."/>
            <person name="Wang Z.W."/>
            <person name="Zhu S.L."/>
            <person name="Zhao X."/>
            <person name="Deng C."/>
            <person name="Niu S.C."/>
            <person name="Huang J."/>
            <person name="Wang M."/>
            <person name="Liu G.H."/>
            <person name="Yang H.J."/>
            <person name="Xiao X.J."/>
            <person name="Hsiao Y.Y."/>
            <person name="Wu W.L."/>
            <person name="Chen Y.Y."/>
            <person name="Mitsuda N."/>
            <person name="Ohme-Takagi M."/>
            <person name="Luo Y.B."/>
            <person name="Van de Peer Y."/>
            <person name="Liu Z.J."/>
        </authorList>
    </citation>
    <scope>NUCLEOTIDE SEQUENCE [LARGE SCALE GENOMIC DNA]</scope>
    <source>
        <tissue evidence="3">The whole plant</tissue>
    </source>
</reference>
<evidence type="ECO:0000256" key="1">
    <source>
        <dbReference type="ARBA" id="ARBA00008151"/>
    </source>
</evidence>
<dbReference type="Pfam" id="PF02020">
    <property type="entry name" value="W2"/>
    <property type="match status" value="1"/>
</dbReference>